<organism evidence="1 2">
    <name type="scientific">Brassicogethes aeneus</name>
    <name type="common">Rape pollen beetle</name>
    <name type="synonym">Meligethes aeneus</name>
    <dbReference type="NCBI Taxonomy" id="1431903"/>
    <lineage>
        <taxon>Eukaryota</taxon>
        <taxon>Metazoa</taxon>
        <taxon>Ecdysozoa</taxon>
        <taxon>Arthropoda</taxon>
        <taxon>Hexapoda</taxon>
        <taxon>Insecta</taxon>
        <taxon>Pterygota</taxon>
        <taxon>Neoptera</taxon>
        <taxon>Endopterygota</taxon>
        <taxon>Coleoptera</taxon>
        <taxon>Polyphaga</taxon>
        <taxon>Cucujiformia</taxon>
        <taxon>Nitidulidae</taxon>
        <taxon>Meligethinae</taxon>
        <taxon>Brassicogethes</taxon>
    </lineage>
</organism>
<dbReference type="Proteomes" id="UP001154078">
    <property type="component" value="Chromosome 1"/>
</dbReference>
<dbReference type="PANTHER" id="PTHR46114:SF1">
    <property type="entry name" value="ZAD DOMAIN-CONTAINING PROTEIN"/>
    <property type="match status" value="1"/>
</dbReference>
<dbReference type="PANTHER" id="PTHR46114">
    <property type="entry name" value="APPLE DOMAIN-CONTAINING PROTEIN"/>
    <property type="match status" value="1"/>
</dbReference>
<name>A0A9P0AQX2_BRAAE</name>
<evidence type="ECO:0000313" key="1">
    <source>
        <dbReference type="EMBL" id="CAH0547293.1"/>
    </source>
</evidence>
<dbReference type="OrthoDB" id="6741510at2759"/>
<proteinExistence type="predicted"/>
<accession>A0A9P0AQX2</accession>
<reference evidence="1" key="1">
    <citation type="submission" date="2021-12" db="EMBL/GenBank/DDBJ databases">
        <authorList>
            <person name="King R."/>
        </authorList>
    </citation>
    <scope>NUCLEOTIDE SEQUENCE</scope>
</reference>
<evidence type="ECO:0000313" key="2">
    <source>
        <dbReference type="Proteomes" id="UP001154078"/>
    </source>
</evidence>
<gene>
    <name evidence="1" type="ORF">MELIAE_LOCUS1314</name>
</gene>
<dbReference type="AlphaFoldDB" id="A0A9P0AQX2"/>
<protein>
    <submittedName>
        <fullName evidence="1">Uncharacterized protein</fullName>
    </submittedName>
</protein>
<keyword evidence="2" id="KW-1185">Reference proteome</keyword>
<dbReference type="EMBL" id="OV121132">
    <property type="protein sequence ID" value="CAH0547293.1"/>
    <property type="molecule type" value="Genomic_DNA"/>
</dbReference>
<sequence length="559" mass="65146">MKYVAPTIWLRRTEHASDQCYFCMSKLKSFGFRHNTREKIDNADVESVILARVRSEDYPTAPSENICEEKADFNDLVHDANLSRTTAELVASRLRQWNLVADDFKITANRKRNICMSFDKYFASHEDSEKNLAYCEDVDALFEEIGHPHISEEWRLFIDSSVNSLKVVLLHIGNKYPSVPIAYATNMPENYDNIKLILELIHYNQHEWKICCDLKVVGLLTGRKTELHYTDFTWEPRINCQLGQLSIENLPLVDARKVIFPPLHIKLGLIRNFVRALDSSGEAFKFLHTVFPKLSTEKIKAVVNGFVAVVDNFLGNKKADNYKEIVAEMISAFDDMKVHMSLKIHFLHAHLDYFPPNLGDFSDEHGERFHQDILTIEKRFKGKDVRHLLDEYCWSIVRDSEAIYNRQTKRPKFYSNILNDSENVWVKVRTELQQNTPNEPNVLLLLRRMHQTFLWKFVLFVSICCVRRVPVNKVVFVRMNADDVIIAAAIGGEKKLSRRLFLRIFGLLRDLDHLENLQNFTRMPAEDFKNLIRLVSPEIATQLRKAIPFQDRLAITLRF</sequence>